<dbReference type="Proteomes" id="UP000011910">
    <property type="component" value="Unassembled WGS sequence"/>
</dbReference>
<dbReference type="OrthoDB" id="8584394at2"/>
<dbReference type="PROSITE" id="PS51257">
    <property type="entry name" value="PROKAR_LIPOPROTEIN"/>
    <property type="match status" value="1"/>
</dbReference>
<sequence>MKASLSPYPLLLALLMVFGAACSPDEEQEDPLSGQAGANHSQKWASGELSIMRENLYPEGLEYDRHMKRFLLSSITQGSIGFVEEYGSYMEWINDPDIPSTIGLHIDLPRKRLLVAVSDLGLSKKSSETTAYMLAGLAAYDLRSGERLFFIRMDELLPGLPHFANDVTVDQRGNAYVTDSFTGVIYKVDVEGEASIFYQDAALNPAPDNFGLNGIEYDPRGYLLVSKLDENKLLRFPLNNPSAYTEIEVPVALNSPDGLTLTSNKELVVVNNAFGGEQGSVLRLRSRDGWKTTEVVGQFATGPVFPTTAALRPGGDVFVVYAYLHVLLSGGSQSRFQIAEAN</sequence>
<comment type="caution">
    <text evidence="2">The sequence shown here is derived from an EMBL/GenBank/DDBJ whole genome shotgun (WGS) entry which is preliminary data.</text>
</comment>
<organism evidence="2 3">
    <name type="scientific">Cesiribacter andamanensis AMV16</name>
    <dbReference type="NCBI Taxonomy" id="1279009"/>
    <lineage>
        <taxon>Bacteria</taxon>
        <taxon>Pseudomonadati</taxon>
        <taxon>Bacteroidota</taxon>
        <taxon>Cytophagia</taxon>
        <taxon>Cytophagales</taxon>
        <taxon>Cesiribacteraceae</taxon>
        <taxon>Cesiribacter</taxon>
    </lineage>
</organism>
<protein>
    <submittedName>
        <fullName evidence="2">Gluconolactonase</fullName>
    </submittedName>
</protein>
<dbReference type="InterPro" id="IPR053224">
    <property type="entry name" value="Sensory_adhesion_molecule"/>
</dbReference>
<keyword evidence="1" id="KW-0732">Signal</keyword>
<keyword evidence="3" id="KW-1185">Reference proteome</keyword>
<dbReference type="EMBL" id="AODQ01000009">
    <property type="protein sequence ID" value="EMR04230.1"/>
    <property type="molecule type" value="Genomic_DNA"/>
</dbReference>
<feature type="signal peptide" evidence="1">
    <location>
        <begin position="1"/>
        <end position="23"/>
    </location>
</feature>
<dbReference type="Gene3D" id="2.120.10.30">
    <property type="entry name" value="TolB, C-terminal domain"/>
    <property type="match status" value="1"/>
</dbReference>
<dbReference type="SUPFAM" id="SSF63829">
    <property type="entry name" value="Calcium-dependent phosphotriesterase"/>
    <property type="match status" value="1"/>
</dbReference>
<evidence type="ECO:0000313" key="3">
    <source>
        <dbReference type="Proteomes" id="UP000011910"/>
    </source>
</evidence>
<reference evidence="2 3" key="1">
    <citation type="journal article" date="2013" name="Genome Announc.">
        <title>Draft Genome Sequence of Cesiribacter andamanensis Strain AMV16T, Isolated from a Soil Sample from a Mud Volcano in the Andaman Islands, India.</title>
        <authorList>
            <person name="Shivaji S."/>
            <person name="Ara S."/>
            <person name="Begum Z."/>
            <person name="Srinivas T.N."/>
            <person name="Singh A."/>
            <person name="Kumar Pinnaka A."/>
        </authorList>
    </citation>
    <scope>NUCLEOTIDE SEQUENCE [LARGE SCALE GENOMIC DNA]</scope>
    <source>
        <strain evidence="2 3">AMV16</strain>
    </source>
</reference>
<dbReference type="AlphaFoldDB" id="M7NR96"/>
<dbReference type="STRING" id="1279009.ADICEAN_00638"/>
<dbReference type="PANTHER" id="PTHR31460:SF3">
    <property type="entry name" value="MESOCENTIN"/>
    <property type="match status" value="1"/>
</dbReference>
<dbReference type="PANTHER" id="PTHR31460">
    <property type="match status" value="1"/>
</dbReference>
<proteinExistence type="predicted"/>
<feature type="chain" id="PRO_5004082363" evidence="1">
    <location>
        <begin position="24"/>
        <end position="342"/>
    </location>
</feature>
<name>M7NR96_9BACT</name>
<dbReference type="RefSeq" id="WP_009194045.1">
    <property type="nucleotide sequence ID" value="NZ_AODQ01000009.1"/>
</dbReference>
<dbReference type="InterPro" id="IPR011042">
    <property type="entry name" value="6-blade_b-propeller_TolB-like"/>
</dbReference>
<accession>M7NR96</accession>
<evidence type="ECO:0000256" key="1">
    <source>
        <dbReference type="SAM" id="SignalP"/>
    </source>
</evidence>
<gene>
    <name evidence="2" type="ORF">ADICEAN_00638</name>
</gene>
<evidence type="ECO:0000313" key="2">
    <source>
        <dbReference type="EMBL" id="EMR04230.1"/>
    </source>
</evidence>
<dbReference type="eggNOG" id="COG3386">
    <property type="taxonomic scope" value="Bacteria"/>
</dbReference>